<protein>
    <recommendedName>
        <fullName evidence="5">Ssl1498 family light-harvesting-like protein</fullName>
    </recommendedName>
</protein>
<evidence type="ECO:0008006" key="5">
    <source>
        <dbReference type="Google" id="ProtNLM"/>
    </source>
</evidence>
<dbReference type="KEGG" id="cyt:cce_2709"/>
<proteinExistence type="predicted"/>
<name>B1WTD5_CROS5</name>
<dbReference type="InterPro" id="IPR048028">
    <property type="entry name" value="Psb34-like"/>
</dbReference>
<dbReference type="EMBL" id="CP000806">
    <property type="protein sequence ID" value="ACB52057.1"/>
    <property type="molecule type" value="Genomic_DNA"/>
</dbReference>
<gene>
    <name evidence="3" type="ordered locus">cce_2709</name>
</gene>
<organism evidence="3 4">
    <name type="scientific">Crocosphaera subtropica (strain ATCC 51142 / BH68)</name>
    <name type="common">Cyanothece sp. (strain ATCC 51142)</name>
    <dbReference type="NCBI Taxonomy" id="43989"/>
    <lineage>
        <taxon>Bacteria</taxon>
        <taxon>Bacillati</taxon>
        <taxon>Cyanobacteriota</taxon>
        <taxon>Cyanophyceae</taxon>
        <taxon>Oscillatoriophycideae</taxon>
        <taxon>Chroococcales</taxon>
        <taxon>Aphanothecaceae</taxon>
        <taxon>Crocosphaera</taxon>
        <taxon>Crocosphaera subtropica</taxon>
    </lineage>
</organism>
<keyword evidence="2" id="KW-0472">Membrane</keyword>
<dbReference type="Proteomes" id="UP000001203">
    <property type="component" value="Chromosome circular"/>
</dbReference>
<dbReference type="AlphaFoldDB" id="B1WTD5"/>
<dbReference type="eggNOG" id="ENOG5033BN1">
    <property type="taxonomic scope" value="Bacteria"/>
</dbReference>
<keyword evidence="4" id="KW-1185">Reference proteome</keyword>
<dbReference type="RefSeq" id="WP_009544602.1">
    <property type="nucleotide sequence ID" value="NC_010546.1"/>
</dbReference>
<accession>B1WTD5</accession>
<dbReference type="HOGENOM" id="CLU_170426_0_0_3"/>
<evidence type="ECO:0000313" key="4">
    <source>
        <dbReference type="Proteomes" id="UP000001203"/>
    </source>
</evidence>
<keyword evidence="2" id="KW-0812">Transmembrane</keyword>
<evidence type="ECO:0000256" key="1">
    <source>
        <dbReference type="SAM" id="MobiDB-lite"/>
    </source>
</evidence>
<feature type="region of interest" description="Disordered" evidence="1">
    <location>
        <begin position="1"/>
        <end position="48"/>
    </location>
</feature>
<keyword evidence="2" id="KW-1133">Transmembrane helix</keyword>
<evidence type="ECO:0000313" key="3">
    <source>
        <dbReference type="EMBL" id="ACB52057.1"/>
    </source>
</evidence>
<dbReference type="OrthoDB" id="571921at2"/>
<feature type="transmembrane region" description="Helical" evidence="2">
    <location>
        <begin position="77"/>
        <end position="98"/>
    </location>
</feature>
<dbReference type="NCBIfam" id="NF033486">
    <property type="entry name" value="harvest_ssl1498"/>
    <property type="match status" value="1"/>
</dbReference>
<dbReference type="Pfam" id="PF26394">
    <property type="entry name" value="Psb34"/>
    <property type="match status" value="1"/>
</dbReference>
<reference evidence="3 4" key="1">
    <citation type="journal article" date="2008" name="Proc. Natl. Acad. Sci. U.S.A.">
        <title>The genome of Cyanothece 51142, a unicellular diazotrophic cyanobacterium important in the marine nitrogen cycle.</title>
        <authorList>
            <person name="Welsh E.A."/>
            <person name="Liberton M."/>
            <person name="Stoeckel J."/>
            <person name="Loh T."/>
            <person name="Elvitigala T."/>
            <person name="Wang C."/>
            <person name="Wollam A."/>
            <person name="Fulton R.S."/>
            <person name="Clifton S.W."/>
            <person name="Jacobs J.M."/>
            <person name="Aurora R."/>
            <person name="Ghosh B.K."/>
            <person name="Sherman L.A."/>
            <person name="Smith R.D."/>
            <person name="Wilson R.K."/>
            <person name="Pakrasi H.B."/>
        </authorList>
    </citation>
    <scope>NUCLEOTIDE SEQUENCE [LARGE SCALE GENOMIC DNA]</scope>
    <source>
        <strain evidence="4">ATCC 51142 / BH68</strain>
    </source>
</reference>
<sequence>MPNNSIESRAVARPPSDGSELIPAEVSRNFSNSGNQSPDPVLKDGYTRDDEGIINNYAIEPDEYQADYPAPYQQRRYLFQGAIAVVFIGCIIWVAFIVS</sequence>
<evidence type="ECO:0000256" key="2">
    <source>
        <dbReference type="SAM" id="Phobius"/>
    </source>
</evidence>
<feature type="compositionally biased region" description="Polar residues" evidence="1">
    <location>
        <begin position="28"/>
        <end position="38"/>
    </location>
</feature>